<reference evidence="3" key="1">
    <citation type="journal article" date="2023" name="Front. Microbiol.">
        <title>Genomic-based phylogenetic and metabolic analyses of the genus Natronomonas, and description of Natronomonas aquatica sp. nov.</title>
        <authorList>
            <person name="Garcia-Roldan A."/>
            <person name="Duran-Viseras A."/>
            <person name="de la Haba R.R."/>
            <person name="Corral P."/>
            <person name="Sanchez-Porro C."/>
            <person name="Ventosa A."/>
        </authorList>
    </citation>
    <scope>NUCLEOTIDE SEQUENCE</scope>
    <source>
        <strain evidence="3">F2-12</strain>
    </source>
</reference>
<dbReference type="InterPro" id="IPR051785">
    <property type="entry name" value="MMCE/EMCE_epimerase"/>
</dbReference>
<gene>
    <name evidence="3" type="ORF">KM295_13685</name>
</gene>
<dbReference type="GO" id="GO:0046491">
    <property type="term" value="P:L-methylmalonyl-CoA metabolic process"/>
    <property type="evidence" value="ECO:0007669"/>
    <property type="project" value="TreeGrafter"/>
</dbReference>
<comment type="caution">
    <text evidence="3">The sequence shown here is derived from an EMBL/GenBank/DDBJ whole genome shotgun (WGS) entry which is preliminary data.</text>
</comment>
<dbReference type="Pfam" id="PF00903">
    <property type="entry name" value="Glyoxalase"/>
    <property type="match status" value="1"/>
</dbReference>
<organism evidence="3 4">
    <name type="scientific">Natronomonas aquatica</name>
    <dbReference type="NCBI Taxonomy" id="2841590"/>
    <lineage>
        <taxon>Archaea</taxon>
        <taxon>Methanobacteriati</taxon>
        <taxon>Methanobacteriota</taxon>
        <taxon>Stenosarchaea group</taxon>
        <taxon>Halobacteria</taxon>
        <taxon>Halobacteriales</taxon>
        <taxon>Natronomonadaceae</taxon>
        <taxon>Natronomonas</taxon>
    </lineage>
</organism>
<evidence type="ECO:0000259" key="2">
    <source>
        <dbReference type="PROSITE" id="PS51819"/>
    </source>
</evidence>
<proteinExistence type="predicted"/>
<dbReference type="PANTHER" id="PTHR43048:SF4">
    <property type="entry name" value="RING-CLEAVING DIOXYGENASE-RELATED"/>
    <property type="match status" value="1"/>
</dbReference>
<dbReference type="GO" id="GO:0004493">
    <property type="term" value="F:methylmalonyl-CoA epimerase activity"/>
    <property type="evidence" value="ECO:0007669"/>
    <property type="project" value="TreeGrafter"/>
</dbReference>
<dbReference type="EMBL" id="JAHLKM010000027">
    <property type="protein sequence ID" value="MCQ4334508.1"/>
    <property type="molecule type" value="Genomic_DNA"/>
</dbReference>
<protein>
    <submittedName>
        <fullName evidence="3">VOC family protein</fullName>
    </submittedName>
</protein>
<dbReference type="SUPFAM" id="SSF54593">
    <property type="entry name" value="Glyoxalase/Bleomycin resistance protein/Dihydroxybiphenyl dioxygenase"/>
    <property type="match status" value="1"/>
</dbReference>
<dbReference type="PANTHER" id="PTHR43048">
    <property type="entry name" value="METHYLMALONYL-COA EPIMERASE"/>
    <property type="match status" value="1"/>
</dbReference>
<evidence type="ECO:0000313" key="3">
    <source>
        <dbReference type="EMBL" id="MCQ4334508.1"/>
    </source>
</evidence>
<evidence type="ECO:0000313" key="4">
    <source>
        <dbReference type="Proteomes" id="UP001139494"/>
    </source>
</evidence>
<name>A0A9R1CSH1_9EURY</name>
<dbReference type="GO" id="GO:0046872">
    <property type="term" value="F:metal ion binding"/>
    <property type="evidence" value="ECO:0007669"/>
    <property type="project" value="UniProtKB-KW"/>
</dbReference>
<dbReference type="AlphaFoldDB" id="A0A9R1CSH1"/>
<dbReference type="InterPro" id="IPR037523">
    <property type="entry name" value="VOC_core"/>
</dbReference>
<dbReference type="InterPro" id="IPR029068">
    <property type="entry name" value="Glyas_Bleomycin-R_OHBP_Dase"/>
</dbReference>
<dbReference type="InterPro" id="IPR004360">
    <property type="entry name" value="Glyas_Fos-R_dOase_dom"/>
</dbReference>
<dbReference type="Gene3D" id="3.10.180.10">
    <property type="entry name" value="2,3-Dihydroxybiphenyl 1,2-Dioxygenase, domain 1"/>
    <property type="match status" value="1"/>
</dbReference>
<dbReference type="RefSeq" id="WP_256030554.1">
    <property type="nucleotide sequence ID" value="NZ_JAHLKM010000027.1"/>
</dbReference>
<evidence type="ECO:0000256" key="1">
    <source>
        <dbReference type="ARBA" id="ARBA00022723"/>
    </source>
</evidence>
<keyword evidence="1" id="KW-0479">Metal-binding</keyword>
<sequence>MEPESFFHVALKVEDIDECATFYREHFDAELLERGDADSGAGATAVNYAALEVADKRVYLFDRAPYEAAGLSSEIPPGFLHFGFVVDDIDQAHQELTAAGIDFIMEPSVFGDLKIAFFADPAGVRIELLEHRHR</sequence>
<dbReference type="Proteomes" id="UP001139494">
    <property type="component" value="Unassembled WGS sequence"/>
</dbReference>
<feature type="domain" description="VOC" evidence="2">
    <location>
        <begin position="5"/>
        <end position="131"/>
    </location>
</feature>
<accession>A0A9R1CSH1</accession>
<dbReference type="PROSITE" id="PS51819">
    <property type="entry name" value="VOC"/>
    <property type="match status" value="1"/>
</dbReference>
<keyword evidence="4" id="KW-1185">Reference proteome</keyword>